<dbReference type="AlphaFoldDB" id="A0A7W3T358"/>
<evidence type="ECO:0000313" key="2">
    <source>
        <dbReference type="Proteomes" id="UP000530234"/>
    </source>
</evidence>
<accession>A0A7W3T358</accession>
<name>A0A7W3T358_9ACTN</name>
<comment type="caution">
    <text evidence="1">The sequence shown here is derived from an EMBL/GenBank/DDBJ whole genome shotgun (WGS) entry which is preliminary data.</text>
</comment>
<sequence>MMEEFIMRLDAGMREYFRDMARFMSREFGITYSEAVARINSSYGKLKIDPYPDLMCHEEPDFWAFGAYYDLSVDEKGAFRWWDPEADRSSWPIREAPEKGSRYWTLPEGHEAPPPLRGFGS</sequence>
<reference evidence="2" key="1">
    <citation type="submission" date="2019-10" db="EMBL/GenBank/DDBJ databases">
        <title>Streptomyces sp. nov., a novel actinobacterium isolated from alkaline environment.</title>
        <authorList>
            <person name="Golinska P."/>
        </authorList>
    </citation>
    <scope>NUCLEOTIDE SEQUENCE [LARGE SCALE GENOMIC DNA]</scope>
    <source>
        <strain evidence="2">DSM 42108</strain>
    </source>
</reference>
<evidence type="ECO:0000313" key="1">
    <source>
        <dbReference type="EMBL" id="MBB0229933.1"/>
    </source>
</evidence>
<keyword evidence="2" id="KW-1185">Reference proteome</keyword>
<dbReference type="EMBL" id="VKHS01000191">
    <property type="protein sequence ID" value="MBB0229933.1"/>
    <property type="molecule type" value="Genomic_DNA"/>
</dbReference>
<dbReference type="Proteomes" id="UP000530234">
    <property type="component" value="Unassembled WGS sequence"/>
</dbReference>
<protein>
    <submittedName>
        <fullName evidence="1">Uncharacterized protein</fullName>
    </submittedName>
</protein>
<gene>
    <name evidence="1" type="ORF">FOE67_10490</name>
</gene>
<organism evidence="1 2">
    <name type="scientific">Streptomyces calidiresistens</name>
    <dbReference type="NCBI Taxonomy" id="1485586"/>
    <lineage>
        <taxon>Bacteria</taxon>
        <taxon>Bacillati</taxon>
        <taxon>Actinomycetota</taxon>
        <taxon>Actinomycetes</taxon>
        <taxon>Kitasatosporales</taxon>
        <taxon>Streptomycetaceae</taxon>
        <taxon>Streptomyces</taxon>
    </lineage>
</organism>
<proteinExistence type="predicted"/>